<organism evidence="1 2">
    <name type="scientific">Limosa lapponica baueri</name>
    <dbReference type="NCBI Taxonomy" id="1758121"/>
    <lineage>
        <taxon>Eukaryota</taxon>
        <taxon>Metazoa</taxon>
        <taxon>Chordata</taxon>
        <taxon>Craniata</taxon>
        <taxon>Vertebrata</taxon>
        <taxon>Euteleostomi</taxon>
        <taxon>Archelosauria</taxon>
        <taxon>Archosauria</taxon>
        <taxon>Dinosauria</taxon>
        <taxon>Saurischia</taxon>
        <taxon>Theropoda</taxon>
        <taxon>Coelurosauria</taxon>
        <taxon>Aves</taxon>
        <taxon>Neognathae</taxon>
        <taxon>Neoaves</taxon>
        <taxon>Charadriiformes</taxon>
        <taxon>Scolopacidae</taxon>
        <taxon>Limosa</taxon>
    </lineage>
</organism>
<keyword evidence="2" id="KW-1185">Reference proteome</keyword>
<reference evidence="2" key="2">
    <citation type="submission" date="2017-12" db="EMBL/GenBank/DDBJ databases">
        <title>Genome sequence of the Bar-tailed Godwit (Limosa lapponica baueri).</title>
        <authorList>
            <person name="Lima N.C.B."/>
            <person name="Parody-Merino A.M."/>
            <person name="Battley P.F."/>
            <person name="Fidler A.E."/>
            <person name="Prosdocimi F."/>
        </authorList>
    </citation>
    <scope>NUCLEOTIDE SEQUENCE [LARGE SCALE GENOMIC DNA]</scope>
</reference>
<sequence length="125" mass="13778">MEMGVSLSRDSGRPQSKAECPSLPIVLHLTPEVHIPTPSQDPILLPSRNPHHVQEEAKRRVVTVILGQGHLVITTQGHGHPRTGDAIHGQDLQYLEASLPLNGLYVKGMEKGSILRDTEKFCHMI</sequence>
<dbReference type="Proteomes" id="UP000233556">
    <property type="component" value="Unassembled WGS sequence"/>
</dbReference>
<accession>A0A2I0T1F3</accession>
<dbReference type="AlphaFoldDB" id="A0A2I0T1F3"/>
<gene>
    <name evidence="1" type="ORF">llap_22066</name>
</gene>
<protein>
    <submittedName>
        <fullName evidence="1">Uncharacterized protein</fullName>
    </submittedName>
</protein>
<evidence type="ECO:0000313" key="1">
    <source>
        <dbReference type="EMBL" id="PKU27630.1"/>
    </source>
</evidence>
<reference evidence="2" key="1">
    <citation type="submission" date="2017-11" db="EMBL/GenBank/DDBJ databases">
        <authorList>
            <person name="Lima N.C."/>
            <person name="Parody-Merino A.M."/>
            <person name="Battley P.F."/>
            <person name="Fidler A.E."/>
            <person name="Prosdocimi F."/>
        </authorList>
    </citation>
    <scope>NUCLEOTIDE SEQUENCE [LARGE SCALE GENOMIC DNA]</scope>
</reference>
<dbReference type="EMBL" id="KZ525432">
    <property type="protein sequence ID" value="PKU27630.1"/>
    <property type="molecule type" value="Genomic_DNA"/>
</dbReference>
<evidence type="ECO:0000313" key="2">
    <source>
        <dbReference type="Proteomes" id="UP000233556"/>
    </source>
</evidence>
<name>A0A2I0T1F3_LIMLA</name>
<proteinExistence type="predicted"/>